<name>A0A8H5Z6T9_9HYPO</name>
<keyword evidence="1" id="KW-1133">Transmembrane helix</keyword>
<gene>
    <name evidence="2" type="ORF">FMUND_71</name>
</gene>
<keyword evidence="1" id="KW-0812">Transmembrane</keyword>
<comment type="caution">
    <text evidence="2">The sequence shown here is derived from an EMBL/GenBank/DDBJ whole genome shotgun (WGS) entry which is preliminary data.</text>
</comment>
<organism evidence="2 3">
    <name type="scientific">Fusarium mundagurra</name>
    <dbReference type="NCBI Taxonomy" id="1567541"/>
    <lineage>
        <taxon>Eukaryota</taxon>
        <taxon>Fungi</taxon>
        <taxon>Dikarya</taxon>
        <taxon>Ascomycota</taxon>
        <taxon>Pezizomycotina</taxon>
        <taxon>Sordariomycetes</taxon>
        <taxon>Hypocreomycetidae</taxon>
        <taxon>Hypocreales</taxon>
        <taxon>Nectriaceae</taxon>
        <taxon>Fusarium</taxon>
        <taxon>Fusarium fujikuroi species complex</taxon>
    </lineage>
</organism>
<keyword evidence="3" id="KW-1185">Reference proteome</keyword>
<evidence type="ECO:0000256" key="1">
    <source>
        <dbReference type="SAM" id="Phobius"/>
    </source>
</evidence>
<dbReference type="AlphaFoldDB" id="A0A8H5Z6T9"/>
<sequence length="116" mass="13278">MLLHSIIVNIAIFPFAAMTLLVARDAIYSDDLERYDVVMKTIAGNQILNFYPENLVIKLDIHEYPSEQVVKSEVFKPSGDADAYFTREDELAKEFLNNIPGTEQCTLERLERGQRP</sequence>
<proteinExistence type="predicted"/>
<accession>A0A8H5Z6T9</accession>
<evidence type="ECO:0000313" key="3">
    <source>
        <dbReference type="Proteomes" id="UP000544331"/>
    </source>
</evidence>
<feature type="transmembrane region" description="Helical" evidence="1">
    <location>
        <begin position="6"/>
        <end position="23"/>
    </location>
</feature>
<dbReference type="OrthoDB" id="3928438at2759"/>
<dbReference type="Proteomes" id="UP000544331">
    <property type="component" value="Unassembled WGS sequence"/>
</dbReference>
<evidence type="ECO:0000313" key="2">
    <source>
        <dbReference type="EMBL" id="KAF5725208.1"/>
    </source>
</evidence>
<protein>
    <submittedName>
        <fullName evidence="2">Uncharacterized protein</fullName>
    </submittedName>
</protein>
<reference evidence="2 3" key="1">
    <citation type="submission" date="2020-05" db="EMBL/GenBank/DDBJ databases">
        <title>Identification and distribution of gene clusters putatively required for synthesis of sphingolipid metabolism inhibitors in phylogenetically diverse species of the filamentous fungus Fusarium.</title>
        <authorList>
            <person name="Kim H.-S."/>
            <person name="Busman M."/>
            <person name="Brown D.W."/>
            <person name="Divon H."/>
            <person name="Uhlig S."/>
            <person name="Proctor R.H."/>
        </authorList>
    </citation>
    <scope>NUCLEOTIDE SEQUENCE [LARGE SCALE GENOMIC DNA]</scope>
    <source>
        <strain evidence="2 3">NRRL 66235</strain>
    </source>
</reference>
<keyword evidence="1" id="KW-0472">Membrane</keyword>
<dbReference type="EMBL" id="JAAOAN010000009">
    <property type="protein sequence ID" value="KAF5725208.1"/>
    <property type="molecule type" value="Genomic_DNA"/>
</dbReference>